<feature type="transmembrane region" description="Helical" evidence="7">
    <location>
        <begin position="114"/>
        <end position="135"/>
    </location>
</feature>
<keyword evidence="5 7" id="KW-1133">Transmembrane helix</keyword>
<reference evidence="8 9" key="1">
    <citation type="submission" date="2017-06" db="EMBL/GenBank/DDBJ databases">
        <title>Draft Genome Sequence of Natranaerobius trueperi halophilic, alkalithermophilic bacteria from soda lakes.</title>
        <authorList>
            <person name="Zhao B."/>
        </authorList>
    </citation>
    <scope>NUCLEOTIDE SEQUENCE [LARGE SCALE GENOMIC DNA]</scope>
    <source>
        <strain evidence="8 9">DSM 18760</strain>
    </source>
</reference>
<dbReference type="OrthoDB" id="9811391at2"/>
<feature type="transmembrane region" description="Helical" evidence="7">
    <location>
        <begin position="267"/>
        <end position="288"/>
    </location>
</feature>
<dbReference type="InterPro" id="IPR018383">
    <property type="entry name" value="UPF0324_pro"/>
</dbReference>
<protein>
    <recommendedName>
        <fullName evidence="10">Sulfate exporter family transporter</fullName>
    </recommendedName>
</protein>
<feature type="transmembrane region" description="Helical" evidence="7">
    <location>
        <begin position="236"/>
        <end position="255"/>
    </location>
</feature>
<evidence type="ECO:0008006" key="10">
    <source>
        <dbReference type="Google" id="ProtNLM"/>
    </source>
</evidence>
<evidence type="ECO:0000313" key="8">
    <source>
        <dbReference type="EMBL" id="OWZ84676.1"/>
    </source>
</evidence>
<feature type="transmembrane region" description="Helical" evidence="7">
    <location>
        <begin position="83"/>
        <end position="102"/>
    </location>
</feature>
<dbReference type="PANTHER" id="PTHR30106">
    <property type="entry name" value="INNER MEMBRANE PROTEIN YEIH-RELATED"/>
    <property type="match status" value="1"/>
</dbReference>
<dbReference type="Pfam" id="PF03601">
    <property type="entry name" value="Cons_hypoth698"/>
    <property type="match status" value="1"/>
</dbReference>
<evidence type="ECO:0000313" key="9">
    <source>
        <dbReference type="Proteomes" id="UP000214588"/>
    </source>
</evidence>
<dbReference type="RefSeq" id="WP_089022746.1">
    <property type="nucleotide sequence ID" value="NZ_NIQC01000003.1"/>
</dbReference>
<keyword evidence="4 7" id="KW-0812">Transmembrane</keyword>
<dbReference type="EMBL" id="NIQC01000003">
    <property type="protein sequence ID" value="OWZ84676.1"/>
    <property type="molecule type" value="Genomic_DNA"/>
</dbReference>
<comment type="caution">
    <text evidence="8">The sequence shown here is derived from an EMBL/GenBank/DDBJ whole genome shotgun (WGS) entry which is preliminary data.</text>
</comment>
<evidence type="ECO:0000256" key="3">
    <source>
        <dbReference type="ARBA" id="ARBA00022475"/>
    </source>
</evidence>
<evidence type="ECO:0000256" key="7">
    <source>
        <dbReference type="SAM" id="Phobius"/>
    </source>
</evidence>
<dbReference type="PANTHER" id="PTHR30106:SF2">
    <property type="entry name" value="UPF0324 INNER MEMBRANE PROTEIN YEIH"/>
    <property type="match status" value="1"/>
</dbReference>
<evidence type="ECO:0000256" key="4">
    <source>
        <dbReference type="ARBA" id="ARBA00022692"/>
    </source>
</evidence>
<dbReference type="AlphaFoldDB" id="A0A226C0C3"/>
<organism evidence="8 9">
    <name type="scientific">Natranaerobius trueperi</name>
    <dbReference type="NCBI Taxonomy" id="759412"/>
    <lineage>
        <taxon>Bacteria</taxon>
        <taxon>Bacillati</taxon>
        <taxon>Bacillota</taxon>
        <taxon>Clostridia</taxon>
        <taxon>Natranaerobiales</taxon>
        <taxon>Natranaerobiaceae</taxon>
        <taxon>Natranaerobius</taxon>
    </lineage>
</organism>
<proteinExistence type="inferred from homology"/>
<dbReference type="GO" id="GO:0005886">
    <property type="term" value="C:plasma membrane"/>
    <property type="evidence" value="ECO:0007669"/>
    <property type="project" value="UniProtKB-SubCell"/>
</dbReference>
<sequence length="323" mass="34241">MVSGIVLTFLIAIIALTVNFIYSPISPVLIAVFLGIIIKNSAYLPKNTEPGIKYSAKKLLKLGIILLGVRLSFFDILNLGFSSLLIIIICILLALSLVINLSRFIGVPKKLATLIAIGTAICGNTAIVASAPVIKAKEEEVAFAVATITVFGLSAIIIYPLIGGFIGLTQVEFGTWAGTAINDTGQVIASGFLYGDKAGEVSTIVKLTRNIFLAPVVFLFSHLTVKNEASKEDIKVDYTAIFPWFVVGFLGMALLRTTGILPETLISTISFLSDLLIVMALAGIGLGIQLSSLKGLGLKAFFTGLTASFIMGITSLLLITLLL</sequence>
<accession>A0A226C0C3</accession>
<feature type="transmembrane region" description="Helical" evidence="7">
    <location>
        <begin position="141"/>
        <end position="162"/>
    </location>
</feature>
<keyword evidence="9" id="KW-1185">Reference proteome</keyword>
<evidence type="ECO:0000256" key="6">
    <source>
        <dbReference type="ARBA" id="ARBA00023136"/>
    </source>
</evidence>
<feature type="transmembrane region" description="Helical" evidence="7">
    <location>
        <begin position="6"/>
        <end position="38"/>
    </location>
</feature>
<keyword evidence="3" id="KW-1003">Cell membrane</keyword>
<dbReference type="Proteomes" id="UP000214588">
    <property type="component" value="Unassembled WGS sequence"/>
</dbReference>
<keyword evidence="6 7" id="KW-0472">Membrane</keyword>
<comment type="subcellular location">
    <subcellularLocation>
        <location evidence="1">Cell membrane</location>
        <topology evidence="1">Multi-pass membrane protein</topology>
    </subcellularLocation>
</comment>
<name>A0A226C0C3_9FIRM</name>
<gene>
    <name evidence="8" type="ORF">CDO51_02630</name>
</gene>
<evidence type="ECO:0000256" key="5">
    <source>
        <dbReference type="ARBA" id="ARBA00022989"/>
    </source>
</evidence>
<comment type="similarity">
    <text evidence="2">Belongs to the UPF0324 family.</text>
</comment>
<feature type="transmembrane region" description="Helical" evidence="7">
    <location>
        <begin position="300"/>
        <end position="322"/>
    </location>
</feature>
<evidence type="ECO:0000256" key="1">
    <source>
        <dbReference type="ARBA" id="ARBA00004651"/>
    </source>
</evidence>
<evidence type="ECO:0000256" key="2">
    <source>
        <dbReference type="ARBA" id="ARBA00007977"/>
    </source>
</evidence>